<keyword evidence="4 6" id="KW-1133">Transmembrane helix</keyword>
<keyword evidence="3 6" id="KW-0812">Transmembrane</keyword>
<evidence type="ECO:0000256" key="5">
    <source>
        <dbReference type="ARBA" id="ARBA00023136"/>
    </source>
</evidence>
<evidence type="ECO:0000256" key="2">
    <source>
        <dbReference type="ARBA" id="ARBA00006840"/>
    </source>
</evidence>
<feature type="transmembrane region" description="Helical" evidence="6">
    <location>
        <begin position="6"/>
        <end position="29"/>
    </location>
</feature>
<evidence type="ECO:0000256" key="4">
    <source>
        <dbReference type="ARBA" id="ARBA00022989"/>
    </source>
</evidence>
<evidence type="ECO:0000313" key="8">
    <source>
        <dbReference type="Proteomes" id="UP001497512"/>
    </source>
</evidence>
<feature type="transmembrane region" description="Helical" evidence="6">
    <location>
        <begin position="70"/>
        <end position="95"/>
    </location>
</feature>
<dbReference type="InterPro" id="IPR018503">
    <property type="entry name" value="Tetraspanin_CS"/>
</dbReference>
<proteinExistence type="inferred from homology"/>
<dbReference type="Proteomes" id="UP001497512">
    <property type="component" value="Chromosome 11"/>
</dbReference>
<name>A0ABP0TGL0_9BRYO</name>
<dbReference type="InterPro" id="IPR018499">
    <property type="entry name" value="Tetraspanin/Peripherin"/>
</dbReference>
<gene>
    <name evidence="7" type="ORF">CSSPTR1EN2_LOCUS3325</name>
</gene>
<comment type="similarity">
    <text evidence="2">Belongs to the tetraspanin (TM4SF) family.</text>
</comment>
<dbReference type="EMBL" id="OZ019903">
    <property type="protein sequence ID" value="CAK9196141.1"/>
    <property type="molecule type" value="Genomic_DNA"/>
</dbReference>
<dbReference type="InterPro" id="IPR044991">
    <property type="entry name" value="TET_plant"/>
</dbReference>
<feature type="transmembrane region" description="Helical" evidence="6">
    <location>
        <begin position="235"/>
        <end position="253"/>
    </location>
</feature>
<reference evidence="7" key="1">
    <citation type="submission" date="2024-02" db="EMBL/GenBank/DDBJ databases">
        <authorList>
            <consortium name="ELIXIR-Norway"/>
            <consortium name="Elixir Norway"/>
        </authorList>
    </citation>
    <scope>NUCLEOTIDE SEQUENCE</scope>
</reference>
<accession>A0ABP0TGL0</accession>
<keyword evidence="8" id="KW-1185">Reference proteome</keyword>
<evidence type="ECO:0000313" key="7">
    <source>
        <dbReference type="EMBL" id="CAK9196141.1"/>
    </source>
</evidence>
<dbReference type="PROSITE" id="PS00421">
    <property type="entry name" value="TM4_1"/>
    <property type="match status" value="1"/>
</dbReference>
<sequence>MGCSNVLTGVLNFVTLVLSIPVVGVGIWLAKQHNTVCVRFLQWPIILLGVFILAVSVAGLLGAWCRVSCLLWVYLFVMFVLILLLFVFTIFAFAVTNAGAGQVLSGKGYKEYRLGDYSTWLQRKVNNPSYWETIKSCLSDGKVCNSLDAPQYSTISQFNAAPLSPIQSGCCKPPSSCGYTFINATNWQETTPPPSAFAKDPDCALWSNAPTEFCFNCTSCKAGVLQDLKQDWRKVAIANIIMLVFLIATYSIGCCAFRNNRRDGGGGFFNGGRYGKQSHKF</sequence>
<dbReference type="PANTHER" id="PTHR32191">
    <property type="entry name" value="TETRASPANIN-8-RELATED"/>
    <property type="match status" value="1"/>
</dbReference>
<feature type="transmembrane region" description="Helical" evidence="6">
    <location>
        <begin position="41"/>
        <end position="64"/>
    </location>
</feature>
<keyword evidence="5 6" id="KW-0472">Membrane</keyword>
<evidence type="ECO:0000256" key="6">
    <source>
        <dbReference type="SAM" id="Phobius"/>
    </source>
</evidence>
<comment type="subcellular location">
    <subcellularLocation>
        <location evidence="1">Membrane</location>
        <topology evidence="1">Multi-pass membrane protein</topology>
    </subcellularLocation>
</comment>
<evidence type="ECO:0000256" key="1">
    <source>
        <dbReference type="ARBA" id="ARBA00004141"/>
    </source>
</evidence>
<evidence type="ECO:0000256" key="3">
    <source>
        <dbReference type="ARBA" id="ARBA00022692"/>
    </source>
</evidence>
<evidence type="ECO:0008006" key="9">
    <source>
        <dbReference type="Google" id="ProtNLM"/>
    </source>
</evidence>
<dbReference type="Pfam" id="PF00335">
    <property type="entry name" value="Tetraspanin"/>
    <property type="match status" value="1"/>
</dbReference>
<dbReference type="PRINTS" id="PR00259">
    <property type="entry name" value="TMFOUR"/>
</dbReference>
<protein>
    <recommendedName>
        <fullName evidence="9">Tetraspanin-8</fullName>
    </recommendedName>
</protein>
<organism evidence="7 8">
    <name type="scientific">Sphagnum troendelagicum</name>
    <dbReference type="NCBI Taxonomy" id="128251"/>
    <lineage>
        <taxon>Eukaryota</taxon>
        <taxon>Viridiplantae</taxon>
        <taxon>Streptophyta</taxon>
        <taxon>Embryophyta</taxon>
        <taxon>Bryophyta</taxon>
        <taxon>Sphagnophytina</taxon>
        <taxon>Sphagnopsida</taxon>
        <taxon>Sphagnales</taxon>
        <taxon>Sphagnaceae</taxon>
        <taxon>Sphagnum</taxon>
    </lineage>
</organism>